<sequence>MCLPARSVMARNVAEAPGARPGANATCAVAVHDGVAPHAWLDGRGRRDAYVVFFLSFFAILISVFNSQALGTAGLVFLAFFGLLMALINANMPAQAVQTRWGDARSAPHNPWA</sequence>
<accession>A0A1Y0ETZ3</accession>
<organism evidence="3 4">
    <name type="scientific">Comamonas serinivorans</name>
    <dbReference type="NCBI Taxonomy" id="1082851"/>
    <lineage>
        <taxon>Bacteria</taxon>
        <taxon>Pseudomonadati</taxon>
        <taxon>Pseudomonadota</taxon>
        <taxon>Betaproteobacteria</taxon>
        <taxon>Burkholderiales</taxon>
        <taxon>Comamonadaceae</taxon>
        <taxon>Comamonas</taxon>
    </lineage>
</organism>
<dbReference type="InterPro" id="IPR021878">
    <property type="entry name" value="TgpA_N"/>
</dbReference>
<gene>
    <name evidence="3" type="ORF">CCO03_13230</name>
</gene>
<dbReference type="Pfam" id="PF11992">
    <property type="entry name" value="TgpA_N"/>
    <property type="match status" value="1"/>
</dbReference>
<keyword evidence="4" id="KW-1185">Reference proteome</keyword>
<feature type="domain" description="Protein-glutamine gamma-glutamyltransferase TgpA N-terminal" evidence="2">
    <location>
        <begin position="42"/>
        <end position="102"/>
    </location>
</feature>
<keyword evidence="1" id="KW-0812">Transmembrane</keyword>
<dbReference type="AlphaFoldDB" id="A0A1Y0ETZ3"/>
<dbReference type="KEGG" id="cser:CCO03_13230"/>
<evidence type="ECO:0000256" key="1">
    <source>
        <dbReference type="SAM" id="Phobius"/>
    </source>
</evidence>
<evidence type="ECO:0000313" key="3">
    <source>
        <dbReference type="EMBL" id="ARU06849.1"/>
    </source>
</evidence>
<evidence type="ECO:0000313" key="4">
    <source>
        <dbReference type="Proteomes" id="UP000196138"/>
    </source>
</evidence>
<proteinExistence type="predicted"/>
<reference evidence="3 4" key="1">
    <citation type="submission" date="2017-05" db="EMBL/GenBank/DDBJ databases">
        <authorList>
            <person name="Song R."/>
            <person name="Chenine A.L."/>
            <person name="Ruprecht R.M."/>
        </authorList>
    </citation>
    <scope>NUCLEOTIDE SEQUENCE [LARGE SCALE GENOMIC DNA]</scope>
    <source>
        <strain evidence="3 4">DSM 26136</strain>
    </source>
</reference>
<name>A0A1Y0ETZ3_9BURK</name>
<dbReference type="OrthoDB" id="9802518at2"/>
<evidence type="ECO:0000259" key="2">
    <source>
        <dbReference type="Pfam" id="PF11992"/>
    </source>
</evidence>
<dbReference type="EMBL" id="CP021455">
    <property type="protein sequence ID" value="ARU06849.1"/>
    <property type="molecule type" value="Genomic_DNA"/>
</dbReference>
<protein>
    <recommendedName>
        <fullName evidence="2">Protein-glutamine gamma-glutamyltransferase TgpA N-terminal domain-containing protein</fullName>
    </recommendedName>
</protein>
<keyword evidence="1" id="KW-0472">Membrane</keyword>
<feature type="transmembrane region" description="Helical" evidence="1">
    <location>
        <begin position="49"/>
        <end position="66"/>
    </location>
</feature>
<dbReference type="Proteomes" id="UP000196138">
    <property type="component" value="Chromosome"/>
</dbReference>
<keyword evidence="1" id="KW-1133">Transmembrane helix</keyword>
<feature type="transmembrane region" description="Helical" evidence="1">
    <location>
        <begin position="72"/>
        <end position="90"/>
    </location>
</feature>